<dbReference type="EMBL" id="DWWS01000040">
    <property type="protein sequence ID" value="HJC24226.1"/>
    <property type="molecule type" value="Genomic_DNA"/>
</dbReference>
<protein>
    <submittedName>
        <fullName evidence="3">Translation initiation factor IF-2 N-terminal domain-containing protein</fullName>
    </submittedName>
</protein>
<feature type="compositionally biased region" description="Basic and acidic residues" evidence="1">
    <location>
        <begin position="146"/>
        <end position="167"/>
    </location>
</feature>
<feature type="compositionally biased region" description="Basic and acidic residues" evidence="1">
    <location>
        <begin position="51"/>
        <end position="96"/>
    </location>
</feature>
<gene>
    <name evidence="3" type="ORF">H9761_11050</name>
</gene>
<keyword evidence="3" id="KW-0396">Initiation factor</keyword>
<reference evidence="3" key="1">
    <citation type="journal article" date="2021" name="PeerJ">
        <title>Extensive microbial diversity within the chicken gut microbiome revealed by metagenomics and culture.</title>
        <authorList>
            <person name="Gilroy R."/>
            <person name="Ravi A."/>
            <person name="Getino M."/>
            <person name="Pursley I."/>
            <person name="Horton D.L."/>
            <person name="Alikhan N.F."/>
            <person name="Baker D."/>
            <person name="Gharbi K."/>
            <person name="Hall N."/>
            <person name="Watson M."/>
            <person name="Adriaenssens E.M."/>
            <person name="Foster-Nyarko E."/>
            <person name="Jarju S."/>
            <person name="Secka A."/>
            <person name="Antonio M."/>
            <person name="Oren A."/>
            <person name="Chaudhuri R.R."/>
            <person name="La Ragione R."/>
            <person name="Hildebrand F."/>
            <person name="Pallen M.J."/>
        </authorList>
    </citation>
    <scope>NUCLEOTIDE SEQUENCE</scope>
    <source>
        <strain evidence="3">USAMLcec2-132</strain>
    </source>
</reference>
<comment type="caution">
    <text evidence="3">The sequence shown here is derived from an EMBL/GenBank/DDBJ whole genome shotgun (WGS) entry which is preliminary data.</text>
</comment>
<evidence type="ECO:0000313" key="4">
    <source>
        <dbReference type="Proteomes" id="UP000823891"/>
    </source>
</evidence>
<name>A0A9D2SRJ0_9FIRM</name>
<sequence>MAKTKIFELAKELGLPSRDILTFLQNKGVEAKAAQSSIEEDAVQAVRKHFGKSEGEKRIVTEGEMRMGDMPEKKELQKETKPETAKAAEAGHEGAGSREGTAGQKPAEADRRREQEAPEEETAQAEITPEEEMPEPGRALAVRAALLRETKTADARAQGRDVPREGS</sequence>
<reference evidence="3" key="2">
    <citation type="submission" date="2021-04" db="EMBL/GenBank/DDBJ databases">
        <authorList>
            <person name="Gilroy R."/>
        </authorList>
    </citation>
    <scope>NUCLEOTIDE SEQUENCE</scope>
    <source>
        <strain evidence="3">USAMLcec2-132</strain>
    </source>
</reference>
<dbReference type="Proteomes" id="UP000823891">
    <property type="component" value="Unassembled WGS sequence"/>
</dbReference>
<dbReference type="GO" id="GO:0003743">
    <property type="term" value="F:translation initiation factor activity"/>
    <property type="evidence" value="ECO:0007669"/>
    <property type="project" value="UniProtKB-KW"/>
</dbReference>
<feature type="domain" description="Translation initiation factor IF-2 N-terminal" evidence="2">
    <location>
        <begin position="1"/>
        <end position="52"/>
    </location>
</feature>
<feature type="compositionally biased region" description="Basic and acidic residues" evidence="1">
    <location>
        <begin position="107"/>
        <end position="116"/>
    </location>
</feature>
<feature type="region of interest" description="Disordered" evidence="1">
    <location>
        <begin position="46"/>
        <end position="167"/>
    </location>
</feature>
<proteinExistence type="predicted"/>
<keyword evidence="3" id="KW-0648">Protein biosynthesis</keyword>
<dbReference type="InterPro" id="IPR006847">
    <property type="entry name" value="IF2_N"/>
</dbReference>
<dbReference type="Gene3D" id="1.10.10.2480">
    <property type="match status" value="1"/>
</dbReference>
<evidence type="ECO:0000256" key="1">
    <source>
        <dbReference type="SAM" id="MobiDB-lite"/>
    </source>
</evidence>
<feature type="compositionally biased region" description="Acidic residues" evidence="1">
    <location>
        <begin position="117"/>
        <end position="134"/>
    </location>
</feature>
<accession>A0A9D2SRJ0</accession>
<evidence type="ECO:0000313" key="3">
    <source>
        <dbReference type="EMBL" id="HJC24226.1"/>
    </source>
</evidence>
<dbReference type="Pfam" id="PF04760">
    <property type="entry name" value="IF2_N"/>
    <property type="match status" value="1"/>
</dbReference>
<organism evidence="3 4">
    <name type="scientific">Candidatus Eisenbergiella merdavium</name>
    <dbReference type="NCBI Taxonomy" id="2838551"/>
    <lineage>
        <taxon>Bacteria</taxon>
        <taxon>Bacillati</taxon>
        <taxon>Bacillota</taxon>
        <taxon>Clostridia</taxon>
        <taxon>Lachnospirales</taxon>
        <taxon>Lachnospiraceae</taxon>
        <taxon>Eisenbergiella</taxon>
    </lineage>
</organism>
<evidence type="ECO:0000259" key="2">
    <source>
        <dbReference type="Pfam" id="PF04760"/>
    </source>
</evidence>
<dbReference type="AlphaFoldDB" id="A0A9D2SRJ0"/>